<reference evidence="1" key="2">
    <citation type="submission" date="2021-04" db="EMBL/GenBank/DDBJ databases">
        <authorList>
            <person name="Gilroy R."/>
        </authorList>
    </citation>
    <scope>NUCLEOTIDE SEQUENCE</scope>
    <source>
        <strain evidence="1">ChiGjej6B6-1540</strain>
    </source>
</reference>
<reference evidence="1" key="1">
    <citation type="journal article" date="2021" name="PeerJ">
        <title>Extensive microbial diversity within the chicken gut microbiome revealed by metagenomics and culture.</title>
        <authorList>
            <person name="Gilroy R."/>
            <person name="Ravi A."/>
            <person name="Getino M."/>
            <person name="Pursley I."/>
            <person name="Horton D.L."/>
            <person name="Alikhan N.F."/>
            <person name="Baker D."/>
            <person name="Gharbi K."/>
            <person name="Hall N."/>
            <person name="Watson M."/>
            <person name="Adriaenssens E.M."/>
            <person name="Foster-Nyarko E."/>
            <person name="Jarju S."/>
            <person name="Secka A."/>
            <person name="Antonio M."/>
            <person name="Oren A."/>
            <person name="Chaudhuri R.R."/>
            <person name="La Ragione R."/>
            <person name="Hildebrand F."/>
            <person name="Pallen M.J."/>
        </authorList>
    </citation>
    <scope>NUCLEOTIDE SEQUENCE</scope>
    <source>
        <strain evidence="1">ChiGjej6B6-1540</strain>
    </source>
</reference>
<accession>A0A9D1RXW3</accession>
<evidence type="ECO:0000313" key="2">
    <source>
        <dbReference type="Proteomes" id="UP000824192"/>
    </source>
</evidence>
<comment type="caution">
    <text evidence="1">The sequence shown here is derived from an EMBL/GenBank/DDBJ whole genome shotgun (WGS) entry which is preliminary data.</text>
</comment>
<dbReference type="PANTHER" id="PTHR40056:SF1">
    <property type="entry name" value="DUF1836 DOMAIN-CONTAINING PROTEIN"/>
    <property type="match status" value="1"/>
</dbReference>
<proteinExistence type="predicted"/>
<dbReference type="Pfam" id="PF08876">
    <property type="entry name" value="DUF1836"/>
    <property type="match status" value="1"/>
</dbReference>
<dbReference type="AlphaFoldDB" id="A0A9D1RXW3"/>
<dbReference type="EMBL" id="DXGA01000206">
    <property type="protein sequence ID" value="HIW94751.1"/>
    <property type="molecule type" value="Genomic_DNA"/>
</dbReference>
<evidence type="ECO:0000313" key="1">
    <source>
        <dbReference type="EMBL" id="HIW94751.1"/>
    </source>
</evidence>
<organism evidence="1 2">
    <name type="scientific">Candidatus Flavonifractor merdipullorum</name>
    <dbReference type="NCBI Taxonomy" id="2838590"/>
    <lineage>
        <taxon>Bacteria</taxon>
        <taxon>Bacillati</taxon>
        <taxon>Bacillota</taxon>
        <taxon>Clostridia</taxon>
        <taxon>Eubacteriales</taxon>
        <taxon>Oscillospiraceae</taxon>
        <taxon>Flavonifractor</taxon>
    </lineage>
</organism>
<dbReference type="PANTHER" id="PTHR40056">
    <property type="entry name" value="HYPOTHETICAL CYTOSOLIC PROTEIN"/>
    <property type="match status" value="1"/>
</dbReference>
<protein>
    <submittedName>
        <fullName evidence="1">DUF1836 domain-containing protein</fullName>
    </submittedName>
</protein>
<dbReference type="InterPro" id="IPR014975">
    <property type="entry name" value="DUF1836"/>
</dbReference>
<name>A0A9D1RXW3_9FIRM</name>
<dbReference type="Proteomes" id="UP000824192">
    <property type="component" value="Unassembled WGS sequence"/>
</dbReference>
<sequence>MEELEELKERMSQERPVDWDAFPDLGLYMDQIISYMPRQLIHYGDGDVLTSAMVNNYIKDGLLPRAEGKRYSQTHLAYLTAICVLKQVLSVREVKGLLAVGEQRKGSTQGLYDYFCQQLDGVLTETAQCIPGDGEEEDLPRLALGLALRSYANRLACQRVLDIMANHGMPGELPGKHHKEKK</sequence>
<gene>
    <name evidence="1" type="ORF">H9868_09490</name>
</gene>